<dbReference type="Pfam" id="PF09673">
    <property type="entry name" value="TrbC_Ftype"/>
    <property type="match status" value="1"/>
</dbReference>
<evidence type="ECO:0000313" key="2">
    <source>
        <dbReference type="EMBL" id="PYD36593.1"/>
    </source>
</evidence>
<accession>A0A318P339</accession>
<sequence length="204" mass="23300">MPNMKNNYISQLFMLIALMPLAVSANQTDHDYLKAQQKSLDNIRETLRGQTVTLPPIQAQRVQEEQQKLLAWQQQNQDDQRQESTPQALYFVSFSIPKEGLKQMMDEAVRYKMPVLIRGLVNNDFRQTVEKTFNLVKEENKGGVQIDPENFKRYNVTAVPALVVTCGNSFDVLYGNLRIQEALEDVVRRGECGPVAKQILEAAQ</sequence>
<evidence type="ECO:0000256" key="1">
    <source>
        <dbReference type="SAM" id="SignalP"/>
    </source>
</evidence>
<dbReference type="Proteomes" id="UP000248196">
    <property type="component" value="Unassembled WGS sequence"/>
</dbReference>
<dbReference type="EMBL" id="PESE01000011">
    <property type="protein sequence ID" value="PYD36593.1"/>
    <property type="molecule type" value="Genomic_DNA"/>
</dbReference>
<dbReference type="InterPro" id="IPR019106">
    <property type="entry name" value="T4SS_TrbC"/>
</dbReference>
<dbReference type="AlphaFoldDB" id="A0A318P339"/>
<organism evidence="2 3">
    <name type="scientific">Serratia plymuthica</name>
    <dbReference type="NCBI Taxonomy" id="82996"/>
    <lineage>
        <taxon>Bacteria</taxon>
        <taxon>Pseudomonadati</taxon>
        <taxon>Pseudomonadota</taxon>
        <taxon>Gammaproteobacteria</taxon>
        <taxon>Enterobacterales</taxon>
        <taxon>Yersiniaceae</taxon>
        <taxon>Serratia</taxon>
    </lineage>
</organism>
<dbReference type="NCBIfam" id="TIGR02742">
    <property type="entry name" value="TrbC_Ftype"/>
    <property type="match status" value="1"/>
</dbReference>
<keyword evidence="1" id="KW-0732">Signal</keyword>
<reference evidence="2 3" key="1">
    <citation type="submission" date="2017-11" db="EMBL/GenBank/DDBJ databases">
        <title>Genome sequence of the oocydin A producing rhizobacterium Serratia plymuthica 4Rx5.</title>
        <authorList>
            <person name="Matilla M.A."/>
            <person name="Udaondo Z."/>
            <person name="Salmond G.P.C."/>
        </authorList>
    </citation>
    <scope>NUCLEOTIDE SEQUENCE [LARGE SCALE GENOMIC DNA]</scope>
    <source>
        <strain evidence="2 3">4Rx5</strain>
    </source>
</reference>
<evidence type="ECO:0000313" key="3">
    <source>
        <dbReference type="Proteomes" id="UP000248196"/>
    </source>
</evidence>
<gene>
    <name evidence="2" type="primary">trbC</name>
    <name evidence="2" type="ORF">CT690_23905</name>
</gene>
<protein>
    <submittedName>
        <fullName evidence="2">Type-F conjugative transfer system pilin assembly protein TrbC</fullName>
    </submittedName>
</protein>
<dbReference type="InterPro" id="IPR014113">
    <property type="entry name" value="T4SS_TrbC_subgr"/>
</dbReference>
<feature type="chain" id="PRO_5016444183" evidence="1">
    <location>
        <begin position="26"/>
        <end position="204"/>
    </location>
</feature>
<proteinExistence type="predicted"/>
<comment type="caution">
    <text evidence="2">The sequence shown here is derived from an EMBL/GenBank/DDBJ whole genome shotgun (WGS) entry which is preliminary data.</text>
</comment>
<name>A0A318P339_SERPL</name>
<feature type="signal peptide" evidence="1">
    <location>
        <begin position="1"/>
        <end position="25"/>
    </location>
</feature>